<dbReference type="Pfam" id="PF01520">
    <property type="entry name" value="Amidase_3"/>
    <property type="match status" value="1"/>
</dbReference>
<evidence type="ECO:0000256" key="1">
    <source>
        <dbReference type="ARBA" id="ARBA00001561"/>
    </source>
</evidence>
<dbReference type="InterPro" id="IPR002508">
    <property type="entry name" value="MurNAc-LAA_cat"/>
</dbReference>
<proteinExistence type="predicted"/>
<dbReference type="SMART" id="SM00646">
    <property type="entry name" value="Ami_3"/>
    <property type="match status" value="1"/>
</dbReference>
<dbReference type="GO" id="GO:0009253">
    <property type="term" value="P:peptidoglycan catabolic process"/>
    <property type="evidence" value="ECO:0007669"/>
    <property type="project" value="InterPro"/>
</dbReference>
<evidence type="ECO:0000259" key="5">
    <source>
        <dbReference type="SMART" id="SM00646"/>
    </source>
</evidence>
<keyword evidence="3 6" id="KW-0378">Hydrolase</keyword>
<dbReference type="GO" id="GO:0030288">
    <property type="term" value="C:outer membrane-bounded periplasmic space"/>
    <property type="evidence" value="ECO:0007669"/>
    <property type="project" value="TreeGrafter"/>
</dbReference>
<sequence>MGRIFRIFGLCAAVTLWAAAGGMAQELSALARVNAARSGVIDAGQGIELRLDLSQPVPFRVRTLDAPPRLVVDFREIAWDGIAPDALLRGSRASGLRMGPVRPGWSRLVLDLTGPFAVQSAEMRRDDATGRADLVMRLAPVSAADFAAAAATPEAVLWGLPQAVALAPPRQRQDGSRPLRVVLDPGHGGIDPGAERGGVREADLMLTFARELKEVLLRAGAEVALTREEDSFVPLESRISIARAARADVFLSLHADVLAEGHATGATIYTLSDTASDKASQKLAERHDRADLLAGVDLSHQDDVIADVLMDLARRDTAPRSDALADALVAGLRQAVEHMHKRPRQSAGFSVLKSPDIPSVLIELGFLSSKRDRENLTDPEWRRKAAQGIRDALLNWAQSDAAQATLLRK</sequence>
<gene>
    <name evidence="6" type="ORF">GGR17_003041</name>
</gene>
<evidence type="ECO:0000313" key="6">
    <source>
        <dbReference type="EMBL" id="MBB4023219.1"/>
    </source>
</evidence>
<comment type="caution">
    <text evidence="6">The sequence shown here is derived from an EMBL/GenBank/DDBJ whole genome shotgun (WGS) entry which is preliminary data.</text>
</comment>
<accession>A0A840CJ51</accession>
<dbReference type="EMBL" id="JACIEQ010000004">
    <property type="protein sequence ID" value="MBB4023219.1"/>
    <property type="molecule type" value="Genomic_DNA"/>
</dbReference>
<dbReference type="InterPro" id="IPR050695">
    <property type="entry name" value="N-acetylmuramoyl_amidase_3"/>
</dbReference>
<dbReference type="PANTHER" id="PTHR30404:SF0">
    <property type="entry name" value="N-ACETYLMURAMOYL-L-ALANINE AMIDASE AMIC"/>
    <property type="match status" value="1"/>
</dbReference>
<evidence type="ECO:0000256" key="4">
    <source>
        <dbReference type="SAM" id="SignalP"/>
    </source>
</evidence>
<evidence type="ECO:0000256" key="2">
    <source>
        <dbReference type="ARBA" id="ARBA00011901"/>
    </source>
</evidence>
<dbReference type="SUPFAM" id="SSF53187">
    <property type="entry name" value="Zn-dependent exopeptidases"/>
    <property type="match status" value="1"/>
</dbReference>
<dbReference type="Gene3D" id="2.60.40.3500">
    <property type="match status" value="1"/>
</dbReference>
<reference evidence="6" key="1">
    <citation type="submission" date="2020-08" db="EMBL/GenBank/DDBJ databases">
        <title>Genomic Encyclopedia of Type Strains, Phase IV (KMG-IV): sequencing the most valuable type-strain genomes for metagenomic binning, comparative biology and taxonomic classification.</title>
        <authorList>
            <person name="Goeker M."/>
        </authorList>
    </citation>
    <scope>NUCLEOTIDE SEQUENCE [LARGE SCALE GENOMIC DNA]</scope>
    <source>
        <strain evidence="6">DSM 105040</strain>
    </source>
</reference>
<keyword evidence="7" id="KW-1185">Reference proteome</keyword>
<dbReference type="PANTHER" id="PTHR30404">
    <property type="entry name" value="N-ACETYLMURAMOYL-L-ALANINE AMIDASE"/>
    <property type="match status" value="1"/>
</dbReference>
<dbReference type="CDD" id="cd02696">
    <property type="entry name" value="MurNAc-LAA"/>
    <property type="match status" value="1"/>
</dbReference>
<dbReference type="Gene3D" id="3.40.630.40">
    <property type="entry name" value="Zn-dependent exopeptidases"/>
    <property type="match status" value="1"/>
</dbReference>
<dbReference type="AlphaFoldDB" id="A0A840CJ51"/>
<comment type="catalytic activity">
    <reaction evidence="1">
        <text>Hydrolyzes the link between N-acetylmuramoyl residues and L-amino acid residues in certain cell-wall glycopeptides.</text>
        <dbReference type="EC" id="3.5.1.28"/>
    </reaction>
</comment>
<feature type="domain" description="MurNAc-LAA" evidence="5">
    <location>
        <begin position="239"/>
        <end position="394"/>
    </location>
</feature>
<evidence type="ECO:0000256" key="3">
    <source>
        <dbReference type="ARBA" id="ARBA00022801"/>
    </source>
</evidence>
<dbReference type="EC" id="3.5.1.28" evidence="2"/>
<feature type="signal peptide" evidence="4">
    <location>
        <begin position="1"/>
        <end position="24"/>
    </location>
</feature>
<name>A0A840CJ51_9RHOB</name>
<dbReference type="Proteomes" id="UP000585681">
    <property type="component" value="Unassembled WGS sequence"/>
</dbReference>
<protein>
    <recommendedName>
        <fullName evidence="2">N-acetylmuramoyl-L-alanine amidase</fullName>
        <ecNumber evidence="2">3.5.1.28</ecNumber>
    </recommendedName>
</protein>
<evidence type="ECO:0000313" key="7">
    <source>
        <dbReference type="Proteomes" id="UP000585681"/>
    </source>
</evidence>
<dbReference type="GO" id="GO:0008745">
    <property type="term" value="F:N-acetylmuramoyl-L-alanine amidase activity"/>
    <property type="evidence" value="ECO:0007669"/>
    <property type="project" value="UniProtKB-EC"/>
</dbReference>
<organism evidence="6 7">
    <name type="scientific">Actibacterium naphthalenivorans</name>
    <dbReference type="NCBI Taxonomy" id="1614693"/>
    <lineage>
        <taxon>Bacteria</taxon>
        <taxon>Pseudomonadati</taxon>
        <taxon>Pseudomonadota</taxon>
        <taxon>Alphaproteobacteria</taxon>
        <taxon>Rhodobacterales</taxon>
        <taxon>Roseobacteraceae</taxon>
        <taxon>Actibacterium</taxon>
    </lineage>
</organism>
<dbReference type="RefSeq" id="WP_054539175.1">
    <property type="nucleotide sequence ID" value="NZ_JACIEQ010000004.1"/>
</dbReference>
<keyword evidence="4" id="KW-0732">Signal</keyword>
<feature type="chain" id="PRO_5033021108" description="N-acetylmuramoyl-L-alanine amidase" evidence="4">
    <location>
        <begin position="25"/>
        <end position="409"/>
    </location>
</feature>